<comment type="caution">
    <text evidence="3">The sequence shown here is derived from an EMBL/GenBank/DDBJ whole genome shotgun (WGS) entry which is preliminary data.</text>
</comment>
<evidence type="ECO:0000313" key="4">
    <source>
        <dbReference type="Proteomes" id="UP001279734"/>
    </source>
</evidence>
<dbReference type="AlphaFoldDB" id="A0AAD3SDP1"/>
<reference evidence="3" key="1">
    <citation type="submission" date="2023-05" db="EMBL/GenBank/DDBJ databases">
        <title>Nepenthes gracilis genome sequencing.</title>
        <authorList>
            <person name="Fukushima K."/>
        </authorList>
    </citation>
    <scope>NUCLEOTIDE SEQUENCE</scope>
    <source>
        <strain evidence="3">SING2019-196</strain>
    </source>
</reference>
<dbReference type="InterPro" id="IPR018838">
    <property type="entry name" value="ZGRF1-like_N"/>
</dbReference>
<evidence type="ECO:0000259" key="2">
    <source>
        <dbReference type="Pfam" id="PF10382"/>
    </source>
</evidence>
<gene>
    <name evidence="3" type="ORF">Nepgr_011159</name>
</gene>
<feature type="domain" description="5'-3' DNA helicase ZGRF1-like N-terminal" evidence="2">
    <location>
        <begin position="4"/>
        <end position="75"/>
    </location>
</feature>
<accession>A0AAD3SDP1</accession>
<keyword evidence="4" id="KW-1185">Reference proteome</keyword>
<evidence type="ECO:0000256" key="1">
    <source>
        <dbReference type="SAM" id="MobiDB-lite"/>
    </source>
</evidence>
<dbReference type="GO" id="GO:0005634">
    <property type="term" value="C:nucleus"/>
    <property type="evidence" value="ECO:0007669"/>
    <property type="project" value="TreeGrafter"/>
</dbReference>
<dbReference type="PANTHER" id="PTHR28535">
    <property type="entry name" value="ZINC FINGER GRF-TYPE CONTAINING 1"/>
    <property type="match status" value="1"/>
</dbReference>
<dbReference type="PANTHER" id="PTHR28535:SF1">
    <property type="entry name" value="PROTEIN ZGRF1"/>
    <property type="match status" value="1"/>
</dbReference>
<dbReference type="EMBL" id="BSYO01000009">
    <property type="protein sequence ID" value="GMH09318.1"/>
    <property type="molecule type" value="Genomic_DNA"/>
</dbReference>
<dbReference type="GO" id="GO:0035861">
    <property type="term" value="C:site of double-strand break"/>
    <property type="evidence" value="ECO:0007669"/>
    <property type="project" value="TreeGrafter"/>
</dbReference>
<protein>
    <recommendedName>
        <fullName evidence="2">5'-3' DNA helicase ZGRF1-like N-terminal domain-containing protein</fullName>
    </recommendedName>
</protein>
<proteinExistence type="predicted"/>
<dbReference type="GO" id="GO:0006302">
    <property type="term" value="P:double-strand break repair"/>
    <property type="evidence" value="ECO:0007669"/>
    <property type="project" value="TreeGrafter"/>
</dbReference>
<feature type="domain" description="5'-3' DNA helicase ZGRF1-like N-terminal" evidence="2">
    <location>
        <begin position="161"/>
        <end position="239"/>
    </location>
</feature>
<evidence type="ECO:0000313" key="3">
    <source>
        <dbReference type="EMBL" id="GMH09318.1"/>
    </source>
</evidence>
<dbReference type="Pfam" id="PF10382">
    <property type="entry name" value="ZGRF1-like_N"/>
    <property type="match status" value="2"/>
</dbReference>
<dbReference type="Proteomes" id="UP001279734">
    <property type="component" value="Unassembled WGS sequence"/>
</dbReference>
<name>A0AAD3SDP1_NEPGR</name>
<sequence>MEDVKRWSVTYTKHIKQKRKIYQDGYLHLLSNKVMLYDVNDKLLGSMFLKKDKSVKSGETLEFDSYFVDVGDPECDHKPISSLNIQFRCKDNRTTEKVVLPHGEKSRNDLNTSDRKSNPGRTKVSAVNMSPSQKIIREFKKNEMLKYGTQKSPPSFTSSMVKEWQVLYTKQVTQKSKKFHDGTIRVVIYGSRGRQVDLYDASKNLLDRRFLKRDEVITSGESLAFEAYLVDIGDPEGNHEYLADLKIQGRNRSTTGEAGMLERRCSENSSFVEKRHGDACSGKNVDSKLCNLGIEKRKLRKMVSDNKSLRDVHEILSILRKSIVPESILITRDVPVKQCSESSDMVLLDIKVQDQFAGQLAHDSDAEHPTSSVAQLNKDEKAFDEEFTRMNSCESNIPDPLNNHDDFSCEIKPKVYWDDGGKLQSRNSASIDFCLGPLAADKSITVINTGPKEGTLDRPSSPTRLKIVDTVLSYSPGNTRPSTEPMPIAGMYTSVTLRESPELWSSKDYRENLFGGIDAGDCYQSCKESSDTNPSLGEKVTIPALRISGSEGCTSSGLGDAGRTSTAATMISMIKDDCPSFDLGF</sequence>
<feature type="region of interest" description="Disordered" evidence="1">
    <location>
        <begin position="101"/>
        <end position="127"/>
    </location>
</feature>
<dbReference type="InterPro" id="IPR052800">
    <property type="entry name" value="DNA_Repair_Helicase_ZGRF1"/>
</dbReference>
<feature type="compositionally biased region" description="Basic and acidic residues" evidence="1">
    <location>
        <begin position="102"/>
        <end position="117"/>
    </location>
</feature>
<organism evidence="3 4">
    <name type="scientific">Nepenthes gracilis</name>
    <name type="common">Slender pitcher plant</name>
    <dbReference type="NCBI Taxonomy" id="150966"/>
    <lineage>
        <taxon>Eukaryota</taxon>
        <taxon>Viridiplantae</taxon>
        <taxon>Streptophyta</taxon>
        <taxon>Embryophyta</taxon>
        <taxon>Tracheophyta</taxon>
        <taxon>Spermatophyta</taxon>
        <taxon>Magnoliopsida</taxon>
        <taxon>eudicotyledons</taxon>
        <taxon>Gunneridae</taxon>
        <taxon>Pentapetalae</taxon>
        <taxon>Caryophyllales</taxon>
        <taxon>Nepenthaceae</taxon>
        <taxon>Nepenthes</taxon>
    </lineage>
</organism>